<dbReference type="KEGG" id="avu:BK816_01605"/>
<proteinExistence type="predicted"/>
<name>A0A1D9MIN9_9ACTO</name>
<keyword evidence="3" id="KW-1185">Reference proteome</keyword>
<organism evidence="2 3">
    <name type="scientific">Boudabousia tangfeifanii</name>
    <dbReference type="NCBI Taxonomy" id="1912795"/>
    <lineage>
        <taxon>Bacteria</taxon>
        <taxon>Bacillati</taxon>
        <taxon>Actinomycetota</taxon>
        <taxon>Actinomycetes</taxon>
        <taxon>Actinomycetales</taxon>
        <taxon>Actinomycetaceae</taxon>
        <taxon>Boudabousia</taxon>
    </lineage>
</organism>
<dbReference type="AlphaFoldDB" id="A0A1D9MIN9"/>
<dbReference type="EMBL" id="CP017812">
    <property type="protein sequence ID" value="AOZ72152.1"/>
    <property type="molecule type" value="Genomic_DNA"/>
</dbReference>
<dbReference type="RefSeq" id="WP_071163618.1">
    <property type="nucleotide sequence ID" value="NZ_CP017812.1"/>
</dbReference>
<protein>
    <recommendedName>
        <fullName evidence="1">DUF5808 domain-containing protein</fullName>
    </recommendedName>
</protein>
<reference evidence="2 3" key="1">
    <citation type="submission" date="2016-10" db="EMBL/GenBank/DDBJ databases">
        <title>Actinomyces aegypiusis sp. nov., isolated from the Aegypius monachus in Qinghai Tibet Plateau China.</title>
        <authorList>
            <person name="Wang Y."/>
        </authorList>
    </citation>
    <scope>NUCLEOTIDE SEQUENCE [LARGE SCALE GENOMIC DNA]</scope>
    <source>
        <strain evidence="2 3">VUL4_3</strain>
    </source>
</reference>
<dbReference type="Pfam" id="PF19124">
    <property type="entry name" value="DUF5808"/>
    <property type="match status" value="1"/>
</dbReference>
<dbReference type="Proteomes" id="UP000176288">
    <property type="component" value="Chromosome"/>
</dbReference>
<accession>A0A1D9MIN9</accession>
<feature type="domain" description="DUF5808" evidence="1">
    <location>
        <begin position="36"/>
        <end position="60"/>
    </location>
</feature>
<evidence type="ECO:0000313" key="3">
    <source>
        <dbReference type="Proteomes" id="UP000176288"/>
    </source>
</evidence>
<dbReference type="InterPro" id="IPR043831">
    <property type="entry name" value="DUF5808"/>
</dbReference>
<dbReference type="STRING" id="1912795.BK816_01605"/>
<evidence type="ECO:0000259" key="1">
    <source>
        <dbReference type="Pfam" id="PF19124"/>
    </source>
</evidence>
<evidence type="ECO:0000313" key="2">
    <source>
        <dbReference type="EMBL" id="AOZ72152.1"/>
    </source>
</evidence>
<dbReference type="OrthoDB" id="4411614at2"/>
<sequence length="238" mass="25256">MIWFGRDENDRLRILGMPVSSLWEGDLNASLDNFEPENPSLLVPRKLGLGWDFNLAALAVKAGWIRPDDSLPDLAEYVPNWLRRAMKIAPVVGGAALVVGAAKVATMDHVATNWSLTGKPTKWGSGKQAAIMPLLVTGAMAAMPTVAKKLTKAKPAESTEATSLNHQAEVLGIEALSLALLCATAKSAGKNEKRQVASVIAPLLWAAVSGGLQVGIVKVTLCINAETLLENGKRGTCR</sequence>
<gene>
    <name evidence="2" type="ORF">BK816_01605</name>
</gene>